<proteinExistence type="predicted"/>
<evidence type="ECO:0000256" key="1">
    <source>
        <dbReference type="SAM" id="MobiDB-lite"/>
    </source>
</evidence>
<feature type="region of interest" description="Disordered" evidence="1">
    <location>
        <begin position="1"/>
        <end position="23"/>
    </location>
</feature>
<feature type="non-terminal residue" evidence="2">
    <location>
        <position position="1"/>
    </location>
</feature>
<organism evidence="2 3">
    <name type="scientific">Trifolium medium</name>
    <dbReference type="NCBI Taxonomy" id="97028"/>
    <lineage>
        <taxon>Eukaryota</taxon>
        <taxon>Viridiplantae</taxon>
        <taxon>Streptophyta</taxon>
        <taxon>Embryophyta</taxon>
        <taxon>Tracheophyta</taxon>
        <taxon>Spermatophyta</taxon>
        <taxon>Magnoliopsida</taxon>
        <taxon>eudicotyledons</taxon>
        <taxon>Gunneridae</taxon>
        <taxon>Pentapetalae</taxon>
        <taxon>rosids</taxon>
        <taxon>fabids</taxon>
        <taxon>Fabales</taxon>
        <taxon>Fabaceae</taxon>
        <taxon>Papilionoideae</taxon>
        <taxon>50 kb inversion clade</taxon>
        <taxon>NPAAA clade</taxon>
        <taxon>Hologalegina</taxon>
        <taxon>IRL clade</taxon>
        <taxon>Trifolieae</taxon>
        <taxon>Trifolium</taxon>
    </lineage>
</organism>
<feature type="compositionally biased region" description="Basic and acidic residues" evidence="1">
    <location>
        <begin position="14"/>
        <end position="23"/>
    </location>
</feature>
<sequence>NADGVAGFEGDGGEGNHADDGYL</sequence>
<dbReference type="Proteomes" id="UP000265520">
    <property type="component" value="Unassembled WGS sequence"/>
</dbReference>
<dbReference type="AlphaFoldDB" id="A0A392Q7P6"/>
<evidence type="ECO:0000313" key="2">
    <source>
        <dbReference type="EMBL" id="MCI19912.1"/>
    </source>
</evidence>
<comment type="caution">
    <text evidence="2">The sequence shown here is derived from an EMBL/GenBank/DDBJ whole genome shotgun (WGS) entry which is preliminary data.</text>
</comment>
<dbReference type="EMBL" id="LXQA010117172">
    <property type="protein sequence ID" value="MCI19912.1"/>
    <property type="molecule type" value="Genomic_DNA"/>
</dbReference>
<name>A0A392Q7P6_9FABA</name>
<accession>A0A392Q7P6</accession>
<protein>
    <submittedName>
        <fullName evidence="2">Uncharacterized protein</fullName>
    </submittedName>
</protein>
<keyword evidence="3" id="KW-1185">Reference proteome</keyword>
<evidence type="ECO:0000313" key="3">
    <source>
        <dbReference type="Proteomes" id="UP000265520"/>
    </source>
</evidence>
<reference evidence="2 3" key="1">
    <citation type="journal article" date="2018" name="Front. Plant Sci.">
        <title>Red Clover (Trifolium pratense) and Zigzag Clover (T. medium) - A Picture of Genomic Similarities and Differences.</title>
        <authorList>
            <person name="Dluhosova J."/>
            <person name="Istvanek J."/>
            <person name="Nedelnik J."/>
            <person name="Repkova J."/>
        </authorList>
    </citation>
    <scope>NUCLEOTIDE SEQUENCE [LARGE SCALE GENOMIC DNA]</scope>
    <source>
        <strain evidence="3">cv. 10/8</strain>
        <tissue evidence="2">Leaf</tissue>
    </source>
</reference>